<evidence type="ECO:0000313" key="1">
    <source>
        <dbReference type="EMBL" id="CAF4339857.1"/>
    </source>
</evidence>
<proteinExistence type="predicted"/>
<feature type="non-terminal residue" evidence="1">
    <location>
        <position position="56"/>
    </location>
</feature>
<name>A0A820KFM9_9BILA</name>
<sequence length="56" mass="6584">MVARLPNFKNIKRNIQQQRQQNDLPKLPLDKNFNIIPPSLTTTFKNEKFLQFDSGP</sequence>
<evidence type="ECO:0000313" key="2">
    <source>
        <dbReference type="Proteomes" id="UP000663836"/>
    </source>
</evidence>
<dbReference type="AlphaFoldDB" id="A0A820KFM9"/>
<reference evidence="1" key="1">
    <citation type="submission" date="2021-02" db="EMBL/GenBank/DDBJ databases">
        <authorList>
            <person name="Nowell W R."/>
        </authorList>
    </citation>
    <scope>NUCLEOTIDE SEQUENCE</scope>
</reference>
<organism evidence="1 2">
    <name type="scientific">Rotaria sordida</name>
    <dbReference type="NCBI Taxonomy" id="392033"/>
    <lineage>
        <taxon>Eukaryota</taxon>
        <taxon>Metazoa</taxon>
        <taxon>Spiralia</taxon>
        <taxon>Gnathifera</taxon>
        <taxon>Rotifera</taxon>
        <taxon>Eurotatoria</taxon>
        <taxon>Bdelloidea</taxon>
        <taxon>Philodinida</taxon>
        <taxon>Philodinidae</taxon>
        <taxon>Rotaria</taxon>
    </lineage>
</organism>
<gene>
    <name evidence="1" type="ORF">JBS370_LOCUS41587</name>
</gene>
<dbReference type="Proteomes" id="UP000663836">
    <property type="component" value="Unassembled WGS sequence"/>
</dbReference>
<comment type="caution">
    <text evidence="1">The sequence shown here is derived from an EMBL/GenBank/DDBJ whole genome shotgun (WGS) entry which is preliminary data.</text>
</comment>
<accession>A0A820KFM9</accession>
<dbReference type="EMBL" id="CAJOBD010047190">
    <property type="protein sequence ID" value="CAF4339857.1"/>
    <property type="molecule type" value="Genomic_DNA"/>
</dbReference>
<protein>
    <submittedName>
        <fullName evidence="1">Uncharacterized protein</fullName>
    </submittedName>
</protein>